<evidence type="ECO:0000313" key="2">
    <source>
        <dbReference type="Proteomes" id="UP000179010"/>
    </source>
</evidence>
<dbReference type="AlphaFoldDB" id="A0A1F4PPA6"/>
<gene>
    <name evidence="1" type="ORF">A2994_00575</name>
</gene>
<proteinExistence type="predicted"/>
<dbReference type="Proteomes" id="UP000179010">
    <property type="component" value="Unassembled WGS sequence"/>
</dbReference>
<dbReference type="EMBL" id="METE01000002">
    <property type="protein sequence ID" value="OGB85507.1"/>
    <property type="molecule type" value="Genomic_DNA"/>
</dbReference>
<organism evidence="1 2">
    <name type="scientific">candidate division Kazan bacterium RIFCSPLOWO2_01_FULL_48_13</name>
    <dbReference type="NCBI Taxonomy" id="1798539"/>
    <lineage>
        <taxon>Bacteria</taxon>
        <taxon>Bacteria division Kazan-3B-28</taxon>
    </lineage>
</organism>
<name>A0A1F4PPA6_UNCK3</name>
<protein>
    <submittedName>
        <fullName evidence="1">Uncharacterized protein</fullName>
    </submittedName>
</protein>
<sequence>MASGGQDPHGSFAEARELCDQLSHLGGAAIGRALQRGDYLQDLLGRKTIPSLRSYLEAMDRASHIIDCAARPTSPNIGLGFGGGGVVSHDDSMGLVDLNLSKVGLYRSKEQQEGYYMKGSELHQLIKGQKALNANFLDFYLANPHEIPTELGGFEVYFWGTIYCSRNYDDRRSEKFIRRMFQETDWHSGRTWWTEGTHGIEDGRAAGFGPKDVAAILLS</sequence>
<comment type="caution">
    <text evidence="1">The sequence shown here is derived from an EMBL/GenBank/DDBJ whole genome shotgun (WGS) entry which is preliminary data.</text>
</comment>
<reference evidence="1 2" key="1">
    <citation type="journal article" date="2016" name="Nat. Commun.">
        <title>Thousands of microbial genomes shed light on interconnected biogeochemical processes in an aquifer system.</title>
        <authorList>
            <person name="Anantharaman K."/>
            <person name="Brown C.T."/>
            <person name="Hug L.A."/>
            <person name="Sharon I."/>
            <person name="Castelle C.J."/>
            <person name="Probst A.J."/>
            <person name="Thomas B.C."/>
            <person name="Singh A."/>
            <person name="Wilkins M.J."/>
            <person name="Karaoz U."/>
            <person name="Brodie E.L."/>
            <person name="Williams K.H."/>
            <person name="Hubbard S.S."/>
            <person name="Banfield J.F."/>
        </authorList>
    </citation>
    <scope>NUCLEOTIDE SEQUENCE [LARGE SCALE GENOMIC DNA]</scope>
</reference>
<evidence type="ECO:0000313" key="1">
    <source>
        <dbReference type="EMBL" id="OGB85507.1"/>
    </source>
</evidence>
<accession>A0A1F4PPA6</accession>